<evidence type="ECO:0000256" key="7">
    <source>
        <dbReference type="ARBA" id="ARBA00023159"/>
    </source>
</evidence>
<evidence type="ECO:0000256" key="9">
    <source>
        <dbReference type="ARBA" id="ARBA00032357"/>
    </source>
</evidence>
<feature type="transmembrane region" description="Helical" evidence="11">
    <location>
        <begin position="6"/>
        <end position="26"/>
    </location>
</feature>
<evidence type="ECO:0000256" key="5">
    <source>
        <dbReference type="ARBA" id="ARBA00023026"/>
    </source>
</evidence>
<dbReference type="SMR" id="A0A0E1X6R3"/>
<keyword evidence="7 10" id="KW-0010">Activator</keyword>
<keyword evidence="11" id="KW-1133">Transmembrane helix</keyword>
<protein>
    <recommendedName>
        <fullName evidence="2 10">HTH-type transcriptional regulator rot</fullName>
    </recommendedName>
    <alternativeName>
        <fullName evidence="9 10">Repressor of toxins</fullName>
    </alternativeName>
</protein>
<proteinExistence type="inferred from homology"/>
<dbReference type="FunFam" id="1.10.10.10:FF:000715">
    <property type="entry name" value="HTH-type transcriptional regulator rot"/>
    <property type="match status" value="1"/>
</dbReference>
<evidence type="ECO:0000256" key="1">
    <source>
        <dbReference type="ARBA" id="ARBA00006733"/>
    </source>
</evidence>
<sequence>MHKLAHISFGIVGMFVNTCMVAKYVIINWEMYSMKKVNNDTVFGILQLETLLGDINSIFSEIESEYKMSREEILILLTLWQKGSMTLKEMDRFVEVKPYKRTRTYNNLVELEWIYKERPVDDERTVIIHFNEKLQQEKVELLNFISDAIASRATAMQNSLNAIIAV</sequence>
<evidence type="ECO:0000313" key="13">
    <source>
        <dbReference type="EMBL" id="EFH94300.1"/>
    </source>
</evidence>
<dbReference type="Pfam" id="PF22381">
    <property type="entry name" value="Staph_reg_Sar_Rot"/>
    <property type="match status" value="1"/>
</dbReference>
<evidence type="ECO:0000256" key="3">
    <source>
        <dbReference type="ARBA" id="ARBA00022491"/>
    </source>
</evidence>
<evidence type="ECO:0000256" key="8">
    <source>
        <dbReference type="ARBA" id="ARBA00023163"/>
    </source>
</evidence>
<dbReference type="InterPro" id="IPR010166">
    <property type="entry name" value="SarA/Rot_dom"/>
</dbReference>
<feature type="domain" description="HTH marR-type" evidence="12">
    <location>
        <begin position="61"/>
        <end position="157"/>
    </location>
</feature>
<gene>
    <name evidence="13" type="ORF">HMPREF0769_11921</name>
</gene>
<evidence type="ECO:0000256" key="11">
    <source>
        <dbReference type="SAM" id="Phobius"/>
    </source>
</evidence>
<dbReference type="NCBIfam" id="TIGR01889">
    <property type="entry name" value="Staph_reg_Sar"/>
    <property type="match status" value="1"/>
</dbReference>
<keyword evidence="5 10" id="KW-0843">Virulence</keyword>
<evidence type="ECO:0000256" key="6">
    <source>
        <dbReference type="ARBA" id="ARBA00023125"/>
    </source>
</evidence>
<dbReference type="PANTHER" id="PTHR33164:SF56">
    <property type="entry name" value="HTH-TYPE TRANSCRIPTIONAL REGULATOR MHQR"/>
    <property type="match status" value="1"/>
</dbReference>
<dbReference type="GO" id="GO:0006950">
    <property type="term" value="P:response to stress"/>
    <property type="evidence" value="ECO:0007669"/>
    <property type="project" value="TreeGrafter"/>
</dbReference>
<keyword evidence="11" id="KW-0812">Transmembrane</keyword>
<keyword evidence="11" id="KW-0472">Membrane</keyword>
<evidence type="ECO:0000256" key="2">
    <source>
        <dbReference type="ARBA" id="ARBA00018717"/>
    </source>
</evidence>
<dbReference type="Proteomes" id="UP000003455">
    <property type="component" value="Chromosome"/>
</dbReference>
<dbReference type="GO" id="GO:0003677">
    <property type="term" value="F:DNA binding"/>
    <property type="evidence" value="ECO:0007669"/>
    <property type="project" value="UniProtKB-KW"/>
</dbReference>
<keyword evidence="6 10" id="KW-0238">DNA-binding</keyword>
<keyword evidence="8 10" id="KW-0804">Transcription</keyword>
<dbReference type="InterPro" id="IPR016998">
    <property type="entry name" value="Rot"/>
</dbReference>
<evidence type="ECO:0000256" key="10">
    <source>
        <dbReference type="PIRNR" id="PIRNR032474"/>
    </source>
</evidence>
<dbReference type="AlphaFoldDB" id="A0A0E1X6R3"/>
<dbReference type="PIRSF" id="PIRSF032474">
    <property type="entry name" value="TF_HTH_Rot"/>
    <property type="match status" value="1"/>
</dbReference>
<name>A0A0E1X6R3_STAAU</name>
<keyword evidence="4 10" id="KW-0805">Transcription regulation</keyword>
<dbReference type="SMART" id="SM00347">
    <property type="entry name" value="HTH_MARR"/>
    <property type="match status" value="1"/>
</dbReference>
<comment type="caution">
    <text evidence="13">The sequence shown here is derived from an EMBL/GenBank/DDBJ whole genome shotgun (WGS) entry which is preliminary data.</text>
</comment>
<comment type="similarity">
    <text evidence="1 10">Belongs to the rot family.</text>
</comment>
<dbReference type="InterPro" id="IPR039422">
    <property type="entry name" value="MarR/SlyA-like"/>
</dbReference>
<dbReference type="HOGENOM" id="CLU_132118_0_0_9"/>
<dbReference type="Gene3D" id="1.10.10.10">
    <property type="entry name" value="Winged helix-like DNA-binding domain superfamily/Winged helix DNA-binding domain"/>
    <property type="match status" value="1"/>
</dbReference>
<evidence type="ECO:0000256" key="4">
    <source>
        <dbReference type="ARBA" id="ARBA00023015"/>
    </source>
</evidence>
<dbReference type="GO" id="GO:0003700">
    <property type="term" value="F:DNA-binding transcription factor activity"/>
    <property type="evidence" value="ECO:0007669"/>
    <property type="project" value="InterPro"/>
</dbReference>
<dbReference type="InterPro" id="IPR036390">
    <property type="entry name" value="WH_DNA-bd_sf"/>
</dbReference>
<dbReference type="InterPro" id="IPR055166">
    <property type="entry name" value="Transc_reg_Sar_Rot_HTH"/>
</dbReference>
<dbReference type="InterPro" id="IPR000835">
    <property type="entry name" value="HTH_MarR-typ"/>
</dbReference>
<accession>A0A0E1X6R3</accession>
<keyword evidence="3 10" id="KW-0678">Repressor</keyword>
<dbReference type="PANTHER" id="PTHR33164">
    <property type="entry name" value="TRANSCRIPTIONAL REGULATOR, MARR FAMILY"/>
    <property type="match status" value="1"/>
</dbReference>
<organism evidence="13">
    <name type="scientific">Staphylococcus aureus subsp. aureus MN8</name>
    <dbReference type="NCBI Taxonomy" id="548470"/>
    <lineage>
        <taxon>Bacteria</taxon>
        <taxon>Bacillati</taxon>
        <taxon>Bacillota</taxon>
        <taxon>Bacilli</taxon>
        <taxon>Bacillales</taxon>
        <taxon>Staphylococcaceae</taxon>
        <taxon>Staphylococcus</taxon>
    </lineage>
</organism>
<dbReference type="EMBL" id="ACJA02000004">
    <property type="protein sequence ID" value="EFH94300.1"/>
    <property type="molecule type" value="Genomic_DNA"/>
</dbReference>
<dbReference type="InterPro" id="IPR036388">
    <property type="entry name" value="WH-like_DNA-bd_sf"/>
</dbReference>
<reference evidence="13" key="1">
    <citation type="submission" date="2010-05" db="EMBL/GenBank/DDBJ databases">
        <authorList>
            <person name="Muzny D."/>
            <person name="Qin X."/>
            <person name="Buhay C."/>
            <person name="Dugan-Rocha S."/>
            <person name="Ding Y."/>
            <person name="Chen G."/>
            <person name="Hawes A."/>
            <person name="Holder M."/>
            <person name="Jhangiani S."/>
            <person name="Johnson A."/>
            <person name="Khan Z."/>
            <person name="Li Z."/>
            <person name="Liu W."/>
            <person name="Liu X."/>
            <person name="Perez L."/>
            <person name="Shen H."/>
            <person name="Wang Q."/>
            <person name="Watt J."/>
            <person name="Xi L."/>
            <person name="Xin Y."/>
            <person name="Zhou J."/>
            <person name="Deng J."/>
            <person name="Jiang H."/>
            <person name="Liu Y."/>
            <person name="Qu J."/>
            <person name="Song X.-Z."/>
            <person name="Zhang L."/>
            <person name="Villasana D."/>
            <person name="Johnson A."/>
            <person name="Liu J."/>
            <person name="Liyanage D."/>
            <person name="Lorensuhewa L."/>
            <person name="Robinson T."/>
            <person name="Song A."/>
            <person name="Song B.-B."/>
            <person name="Dinh H."/>
            <person name="Thornton R."/>
            <person name="Coyle M."/>
            <person name="Francisco L."/>
            <person name="Jackson L."/>
            <person name="Javaid M."/>
            <person name="Korchina V."/>
            <person name="Kovar C."/>
            <person name="Mata R."/>
            <person name="Mathew T."/>
            <person name="Ngo R."/>
            <person name="Nguyen L."/>
            <person name="Nguyen N."/>
            <person name="Okwuonu G."/>
            <person name="Ongeri F."/>
            <person name="Pham C."/>
            <person name="Simmons D."/>
            <person name="Wilczek-Boney K."/>
            <person name="Hale W."/>
            <person name="Jakkamsetti A."/>
            <person name="Pham P."/>
            <person name="Ruth R."/>
            <person name="San Lucas F."/>
            <person name="Warren J."/>
            <person name="Zhang J."/>
            <person name="Zhao Z."/>
            <person name="Zhou C."/>
            <person name="Zhu D."/>
            <person name="Lee S."/>
            <person name="Bess C."/>
            <person name="Blankenburg K."/>
            <person name="Forbes L."/>
            <person name="Fu Q."/>
            <person name="Gubbala S."/>
            <person name="Hirani K."/>
            <person name="Jayaseelan J.C."/>
            <person name="Lara F."/>
            <person name="Munidasa M."/>
            <person name="Palculict T."/>
            <person name="Patil S."/>
            <person name="Pu L.-L."/>
            <person name="Saada N."/>
            <person name="Tang L."/>
            <person name="Weissenberger G."/>
            <person name="Zhu Y."/>
            <person name="Hemphill L."/>
            <person name="Shang Y."/>
            <person name="Youmans B."/>
            <person name="Ayvaz T."/>
            <person name="Ross M."/>
            <person name="Santibanez J."/>
            <person name="Aqrawi P."/>
            <person name="Gross S."/>
            <person name="Joshi V."/>
            <person name="Fowler G."/>
            <person name="Nazareth L."/>
            <person name="Reid J."/>
            <person name="Worley K."/>
            <person name="Petrosino J."/>
            <person name="Highlander S."/>
            <person name="Gibbs R."/>
        </authorList>
    </citation>
    <scope>NUCLEOTIDE SEQUENCE [LARGE SCALE GENOMIC DNA]</scope>
    <source>
        <strain evidence="13">MN8</strain>
    </source>
</reference>
<comment type="function">
    <text evidence="10">Global regulator with both positive and negative effects that mediates modulation of several genes involved in virulence.</text>
</comment>
<dbReference type="SUPFAM" id="SSF46785">
    <property type="entry name" value="Winged helix' DNA-binding domain"/>
    <property type="match status" value="1"/>
</dbReference>
<evidence type="ECO:0000259" key="12">
    <source>
        <dbReference type="SMART" id="SM00347"/>
    </source>
</evidence>